<gene>
    <name evidence="1" type="ORF">HAX54_030169</name>
</gene>
<dbReference type="EMBL" id="JACEIK010000377">
    <property type="protein sequence ID" value="MCD7455920.1"/>
    <property type="molecule type" value="Genomic_DNA"/>
</dbReference>
<comment type="caution">
    <text evidence="1">The sequence shown here is derived from an EMBL/GenBank/DDBJ whole genome shotgun (WGS) entry which is preliminary data.</text>
</comment>
<protein>
    <submittedName>
        <fullName evidence="1">Uncharacterized protein</fullName>
    </submittedName>
</protein>
<keyword evidence="2" id="KW-1185">Reference proteome</keyword>
<proteinExistence type="predicted"/>
<name>A0ABS8SAS3_DATST</name>
<reference evidence="1 2" key="1">
    <citation type="journal article" date="2021" name="BMC Genomics">
        <title>Datura genome reveals duplications of psychoactive alkaloid biosynthetic genes and high mutation rate following tissue culture.</title>
        <authorList>
            <person name="Rajewski A."/>
            <person name="Carter-House D."/>
            <person name="Stajich J."/>
            <person name="Litt A."/>
        </authorList>
    </citation>
    <scope>NUCLEOTIDE SEQUENCE [LARGE SCALE GENOMIC DNA]</scope>
    <source>
        <strain evidence="1">AR-01</strain>
    </source>
</reference>
<feature type="non-terminal residue" evidence="1">
    <location>
        <position position="85"/>
    </location>
</feature>
<dbReference type="Proteomes" id="UP000823775">
    <property type="component" value="Unassembled WGS sequence"/>
</dbReference>
<accession>A0ABS8SAS3</accession>
<organism evidence="1 2">
    <name type="scientific">Datura stramonium</name>
    <name type="common">Jimsonweed</name>
    <name type="synonym">Common thornapple</name>
    <dbReference type="NCBI Taxonomy" id="4076"/>
    <lineage>
        <taxon>Eukaryota</taxon>
        <taxon>Viridiplantae</taxon>
        <taxon>Streptophyta</taxon>
        <taxon>Embryophyta</taxon>
        <taxon>Tracheophyta</taxon>
        <taxon>Spermatophyta</taxon>
        <taxon>Magnoliopsida</taxon>
        <taxon>eudicotyledons</taxon>
        <taxon>Gunneridae</taxon>
        <taxon>Pentapetalae</taxon>
        <taxon>asterids</taxon>
        <taxon>lamiids</taxon>
        <taxon>Solanales</taxon>
        <taxon>Solanaceae</taxon>
        <taxon>Solanoideae</taxon>
        <taxon>Datureae</taxon>
        <taxon>Datura</taxon>
    </lineage>
</organism>
<evidence type="ECO:0000313" key="2">
    <source>
        <dbReference type="Proteomes" id="UP000823775"/>
    </source>
</evidence>
<sequence>TRVSVGTSSSRTTLRIGCVKSQLTPVALRTRRYPTLRGSSATCKTYGVLHASIVPYMSILSLLGIVIGSPGWSFANCTQPREGPT</sequence>
<feature type="non-terminal residue" evidence="1">
    <location>
        <position position="1"/>
    </location>
</feature>
<evidence type="ECO:0000313" key="1">
    <source>
        <dbReference type="EMBL" id="MCD7455920.1"/>
    </source>
</evidence>